<keyword evidence="7" id="KW-0067">ATP-binding</keyword>
<dbReference type="InterPro" id="IPR036097">
    <property type="entry name" value="HisK_dim/P_sf"/>
</dbReference>
<keyword evidence="3 13" id="KW-0597">Phosphoprotein</keyword>
<dbReference type="SUPFAM" id="SSF55874">
    <property type="entry name" value="ATPase domain of HSP90 chaperone/DNA topoisomerase II/histidine kinase"/>
    <property type="match status" value="1"/>
</dbReference>
<dbReference type="FunFam" id="3.30.450.20:FF:000060">
    <property type="entry name" value="Sensor protein FixL"/>
    <property type="match status" value="1"/>
</dbReference>
<dbReference type="Pfam" id="PF00512">
    <property type="entry name" value="HisKA"/>
    <property type="match status" value="1"/>
</dbReference>
<keyword evidence="14" id="KW-0175">Coiled coil</keyword>
<evidence type="ECO:0000256" key="8">
    <source>
        <dbReference type="ARBA" id="ARBA00023012"/>
    </source>
</evidence>
<dbReference type="PRINTS" id="PR00344">
    <property type="entry name" value="BCTRLSENSOR"/>
</dbReference>
<evidence type="ECO:0000256" key="14">
    <source>
        <dbReference type="SAM" id="Coils"/>
    </source>
</evidence>
<keyword evidence="6 21" id="KW-0418">Kinase</keyword>
<dbReference type="Gene3D" id="3.30.450.20">
    <property type="entry name" value="PAS domain"/>
    <property type="match status" value="1"/>
</dbReference>
<dbReference type="CDD" id="cd00130">
    <property type="entry name" value="PAS"/>
    <property type="match status" value="1"/>
</dbReference>
<dbReference type="Pfam" id="PF13426">
    <property type="entry name" value="PAS_9"/>
    <property type="match status" value="1"/>
</dbReference>
<keyword evidence="16" id="KW-1133">Transmembrane helix</keyword>
<evidence type="ECO:0000256" key="6">
    <source>
        <dbReference type="ARBA" id="ARBA00022777"/>
    </source>
</evidence>
<feature type="transmembrane region" description="Helical" evidence="16">
    <location>
        <begin position="205"/>
        <end position="223"/>
    </location>
</feature>
<evidence type="ECO:0000256" key="16">
    <source>
        <dbReference type="SAM" id="Phobius"/>
    </source>
</evidence>
<feature type="domain" description="PAS" evidence="19">
    <location>
        <begin position="264"/>
        <end position="334"/>
    </location>
</feature>
<gene>
    <name evidence="21" type="ORF">HELGO_WM52103</name>
</gene>
<evidence type="ECO:0000256" key="1">
    <source>
        <dbReference type="ARBA" id="ARBA00000085"/>
    </source>
</evidence>
<dbReference type="EC" id="2.7.13.3" evidence="2"/>
<dbReference type="SUPFAM" id="SSF55785">
    <property type="entry name" value="PYP-like sensor domain (PAS domain)"/>
    <property type="match status" value="1"/>
</dbReference>
<dbReference type="Gene3D" id="3.30.565.10">
    <property type="entry name" value="Histidine kinase-like ATPase, C-terminal domain"/>
    <property type="match status" value="1"/>
</dbReference>
<feature type="domain" description="Response regulatory" evidence="18">
    <location>
        <begin position="650"/>
        <end position="770"/>
    </location>
</feature>
<evidence type="ECO:0000256" key="11">
    <source>
        <dbReference type="ARBA" id="ARBA00068150"/>
    </source>
</evidence>
<feature type="modified residue" description="4-aspartylphosphate" evidence="13">
    <location>
        <position position="700"/>
    </location>
</feature>
<keyword evidence="16" id="KW-0472">Membrane</keyword>
<dbReference type="PANTHER" id="PTHR45339">
    <property type="entry name" value="HYBRID SIGNAL TRANSDUCTION HISTIDINE KINASE J"/>
    <property type="match status" value="1"/>
</dbReference>
<dbReference type="PROSITE" id="PS50112">
    <property type="entry name" value="PAS"/>
    <property type="match status" value="1"/>
</dbReference>
<feature type="compositionally biased region" description="Polar residues" evidence="15">
    <location>
        <begin position="782"/>
        <end position="808"/>
    </location>
</feature>
<dbReference type="InterPro" id="IPR021796">
    <property type="entry name" value="Tll0287-like_dom"/>
</dbReference>
<dbReference type="SMART" id="SM00448">
    <property type="entry name" value="REC"/>
    <property type="match status" value="1"/>
</dbReference>
<dbReference type="PANTHER" id="PTHR45339:SF5">
    <property type="entry name" value="HISTIDINE KINASE"/>
    <property type="match status" value="1"/>
</dbReference>
<evidence type="ECO:0000256" key="9">
    <source>
        <dbReference type="ARBA" id="ARBA00059827"/>
    </source>
</evidence>
<evidence type="ECO:0000259" key="19">
    <source>
        <dbReference type="PROSITE" id="PS50112"/>
    </source>
</evidence>
<feature type="domain" description="Histidine kinase" evidence="17">
    <location>
        <begin position="409"/>
        <end position="635"/>
    </location>
</feature>
<dbReference type="CDD" id="cd17546">
    <property type="entry name" value="REC_hyHK_CKI1_RcsC-like"/>
    <property type="match status" value="1"/>
</dbReference>
<dbReference type="Pfam" id="PF00072">
    <property type="entry name" value="Response_reg"/>
    <property type="match status" value="1"/>
</dbReference>
<dbReference type="InterPro" id="IPR003594">
    <property type="entry name" value="HATPase_dom"/>
</dbReference>
<dbReference type="Gene3D" id="3.40.50.2300">
    <property type="match status" value="2"/>
</dbReference>
<dbReference type="SMART" id="SM00091">
    <property type="entry name" value="PAS"/>
    <property type="match status" value="1"/>
</dbReference>
<evidence type="ECO:0000259" key="17">
    <source>
        <dbReference type="PROSITE" id="PS50109"/>
    </source>
</evidence>
<dbReference type="PROSITE" id="PS50109">
    <property type="entry name" value="HIS_KIN"/>
    <property type="match status" value="1"/>
</dbReference>
<feature type="coiled-coil region" evidence="14">
    <location>
        <begin position="223"/>
        <end position="253"/>
    </location>
</feature>
<accession>A0A6S6TUW1</accession>
<comment type="function">
    <text evidence="9">Putative oxygen sensor; modulates the activity of FixJ, a transcriptional activator of nitrogen fixation fixK gene. FixL probably acts as a kinase that phosphorylates FixJ.</text>
</comment>
<evidence type="ECO:0000313" key="21">
    <source>
        <dbReference type="EMBL" id="CAA6820003.1"/>
    </source>
</evidence>
<comment type="catalytic activity">
    <reaction evidence="1">
        <text>ATP + protein L-histidine = ADP + protein N-phospho-L-histidine.</text>
        <dbReference type="EC" id="2.7.13.3"/>
    </reaction>
</comment>
<dbReference type="CDD" id="cd16922">
    <property type="entry name" value="HATPase_EvgS-ArcB-TorS-like"/>
    <property type="match status" value="1"/>
</dbReference>
<sequence length="952" mass="105921">AYILSILIIGGTAFVFWFSHQKSQAITERTMVSEAEEFADSVAQFRTFYSRKIVPSAQEHGIEFSHDYENSAKLPLPATLSMDFGRFLADSDAKYGIRLYSDQPFPWRIEEGSGGPKDEFESWAINELKRSPEVPVWRIETAESGQVLRYARADRLSESCLGCHNSYPGSPKNNWKVGDVRGVLSITRPVGTLANETRGLMMQSFFMLAVMGVILLVILTLALRSMRASLHNAQRAEKNAREANQKLTLGIEEREKLSQQLQTSQTKTRAIVDSILDAIIVIDSRGTIIETNPAVWDVFGYTPEEMIGQNVSSLMHGDQATHHDQYLTNYLKSDGIGFIGKVRQLEAKRKDGSLFPIELSINEARIQDSVIFTGVVRDITQRIQAETELAQAHEKALQSTRMKSEFLANMSHEIRTPMNGVIGMSTLLLDSGLNPAQKDLTNTVLHSAESLLRIINDILDVSKIEAGKLTINNSKFHLLSVAEGVIDLLGEQAYGKNIELAYVIAPEVPDIINSDPIRIRQILINLINNAIKFTHRGYVVLSITAPVTDPENNPSNQASVCFEVHDSGCGIPVEAQKTLFKAFTQVDGSSTRLHGGTGLGLTICKRLAHLMGGEIGLRSKHGKGSTFWTTIQVEVVENQKPRPALPGNLSILLLGNNLTLNNYYEQQLQDWNMTPVIANTLNHLLSALEENNSFSVIALDADMVYHKPEHPLGMLSVITAIRENSQSLIIVYGSSKQLEPLRGIDLGRKVQILSKPLKHSMILAAIQRLNAPQHRKEKQPDTDNQSSGRLATTNNKATTDSTSTPAQAVSQTTLDARILLAEDNLVNQKVAIAMLKKLGYQHVDHANNGREALKAVQNTRYSLVLMDCQMPEMDGYETTRSIRKLEDEYYQKLPILALTAHTMKGDDEKCYAAGMNDYLSKPVRIDELSARLEKWLKQTTLNEHHQLTHTTN</sequence>
<reference evidence="21" key="1">
    <citation type="submission" date="2020-01" db="EMBL/GenBank/DDBJ databases">
        <authorList>
            <person name="Meier V. D."/>
            <person name="Meier V D."/>
        </authorList>
    </citation>
    <scope>NUCLEOTIDE SEQUENCE</scope>
    <source>
        <strain evidence="21">HLG_WM_MAG_08</strain>
    </source>
</reference>
<evidence type="ECO:0000256" key="15">
    <source>
        <dbReference type="SAM" id="MobiDB-lite"/>
    </source>
</evidence>
<dbReference type="GO" id="GO:0000155">
    <property type="term" value="F:phosphorelay sensor kinase activity"/>
    <property type="evidence" value="ECO:0007669"/>
    <property type="project" value="InterPro"/>
</dbReference>
<dbReference type="Pfam" id="PF11845">
    <property type="entry name" value="Tll0287-like"/>
    <property type="match status" value="1"/>
</dbReference>
<evidence type="ECO:0000256" key="3">
    <source>
        <dbReference type="ARBA" id="ARBA00022553"/>
    </source>
</evidence>
<name>A0A6S6TUW1_9GAMM</name>
<dbReference type="InterPro" id="IPR000700">
    <property type="entry name" value="PAS-assoc_C"/>
</dbReference>
<evidence type="ECO:0000256" key="4">
    <source>
        <dbReference type="ARBA" id="ARBA00022679"/>
    </source>
</evidence>
<dbReference type="Gene3D" id="1.10.287.130">
    <property type="match status" value="1"/>
</dbReference>
<dbReference type="Pfam" id="PF02518">
    <property type="entry name" value="HATPase_c"/>
    <property type="match status" value="1"/>
</dbReference>
<dbReference type="NCBIfam" id="TIGR00229">
    <property type="entry name" value="sensory_box"/>
    <property type="match status" value="1"/>
</dbReference>
<dbReference type="InterPro" id="IPR004358">
    <property type="entry name" value="Sig_transdc_His_kin-like_C"/>
</dbReference>
<keyword evidence="4" id="KW-0808">Transferase</keyword>
<dbReference type="FunFam" id="3.30.565.10:FF:000010">
    <property type="entry name" value="Sensor histidine kinase RcsC"/>
    <property type="match status" value="1"/>
</dbReference>
<evidence type="ECO:0000256" key="5">
    <source>
        <dbReference type="ARBA" id="ARBA00022741"/>
    </source>
</evidence>
<organism evidence="21">
    <name type="scientific">uncultured Thiotrichaceae bacterium</name>
    <dbReference type="NCBI Taxonomy" id="298394"/>
    <lineage>
        <taxon>Bacteria</taxon>
        <taxon>Pseudomonadati</taxon>
        <taxon>Pseudomonadota</taxon>
        <taxon>Gammaproteobacteria</taxon>
        <taxon>Thiotrichales</taxon>
        <taxon>Thiotrichaceae</taxon>
        <taxon>environmental samples</taxon>
    </lineage>
</organism>
<dbReference type="InterPro" id="IPR011006">
    <property type="entry name" value="CheY-like_superfamily"/>
</dbReference>
<evidence type="ECO:0000256" key="2">
    <source>
        <dbReference type="ARBA" id="ARBA00012438"/>
    </source>
</evidence>
<dbReference type="InterPro" id="IPR003661">
    <property type="entry name" value="HisK_dim/P_dom"/>
</dbReference>
<evidence type="ECO:0000256" key="13">
    <source>
        <dbReference type="PROSITE-ProRule" id="PRU00169"/>
    </source>
</evidence>
<feature type="domain" description="PAC" evidence="20">
    <location>
        <begin position="341"/>
        <end position="391"/>
    </location>
</feature>
<proteinExistence type="predicted"/>
<keyword evidence="16" id="KW-0812">Transmembrane</keyword>
<dbReference type="AlphaFoldDB" id="A0A6S6TUW1"/>
<feature type="region of interest" description="Disordered" evidence="15">
    <location>
        <begin position="770"/>
        <end position="808"/>
    </location>
</feature>
<dbReference type="InterPro" id="IPR005467">
    <property type="entry name" value="His_kinase_dom"/>
</dbReference>
<dbReference type="SUPFAM" id="SSF47384">
    <property type="entry name" value="Homodimeric domain of signal transducing histidine kinase"/>
    <property type="match status" value="1"/>
</dbReference>
<feature type="modified residue" description="4-aspartylphosphate" evidence="13">
    <location>
        <position position="867"/>
    </location>
</feature>
<dbReference type="SUPFAM" id="SSF52172">
    <property type="entry name" value="CheY-like"/>
    <property type="match status" value="2"/>
</dbReference>
<evidence type="ECO:0000256" key="12">
    <source>
        <dbReference type="ARBA" id="ARBA00070616"/>
    </source>
</evidence>
<dbReference type="PROSITE" id="PS50113">
    <property type="entry name" value="PAC"/>
    <property type="match status" value="1"/>
</dbReference>
<dbReference type="InterPro" id="IPR036890">
    <property type="entry name" value="HATPase_C_sf"/>
</dbReference>
<evidence type="ECO:0000256" key="7">
    <source>
        <dbReference type="ARBA" id="ARBA00022840"/>
    </source>
</evidence>
<dbReference type="SMART" id="SM00387">
    <property type="entry name" value="HATPase_c"/>
    <property type="match status" value="1"/>
</dbReference>
<dbReference type="InterPro" id="IPR001789">
    <property type="entry name" value="Sig_transdc_resp-reg_receiver"/>
</dbReference>
<feature type="domain" description="Response regulatory" evidence="18">
    <location>
        <begin position="817"/>
        <end position="936"/>
    </location>
</feature>
<protein>
    <recommendedName>
        <fullName evidence="12">Sensor protein FixL</fullName>
        <ecNumber evidence="2">2.7.13.3</ecNumber>
    </recommendedName>
    <alternativeName>
        <fullName evidence="11">Sensory/regulatory protein RpfC</fullName>
    </alternativeName>
</protein>
<dbReference type="CDD" id="cd00082">
    <property type="entry name" value="HisKA"/>
    <property type="match status" value="1"/>
</dbReference>
<keyword evidence="8" id="KW-0902">Two-component regulatory system</keyword>
<dbReference type="PROSITE" id="PS50110">
    <property type="entry name" value="RESPONSE_REGULATORY"/>
    <property type="match status" value="2"/>
</dbReference>
<evidence type="ECO:0000259" key="20">
    <source>
        <dbReference type="PROSITE" id="PS50113"/>
    </source>
</evidence>
<feature type="non-terminal residue" evidence="21">
    <location>
        <position position="1"/>
    </location>
</feature>
<dbReference type="SMART" id="SM00388">
    <property type="entry name" value="HisKA"/>
    <property type="match status" value="1"/>
</dbReference>
<dbReference type="FunFam" id="1.10.287.130:FF:000002">
    <property type="entry name" value="Two-component osmosensing histidine kinase"/>
    <property type="match status" value="1"/>
</dbReference>
<dbReference type="InterPro" id="IPR035965">
    <property type="entry name" value="PAS-like_dom_sf"/>
</dbReference>
<keyword evidence="5" id="KW-0547">Nucleotide-binding</keyword>
<evidence type="ECO:0000256" key="10">
    <source>
        <dbReference type="ARBA" id="ARBA00064003"/>
    </source>
</evidence>
<dbReference type="InterPro" id="IPR000014">
    <property type="entry name" value="PAS"/>
</dbReference>
<dbReference type="EMBL" id="CACVAV010000306">
    <property type="protein sequence ID" value="CAA6820003.1"/>
    <property type="molecule type" value="Genomic_DNA"/>
</dbReference>
<evidence type="ECO:0000259" key="18">
    <source>
        <dbReference type="PROSITE" id="PS50110"/>
    </source>
</evidence>
<dbReference type="GO" id="GO:0005524">
    <property type="term" value="F:ATP binding"/>
    <property type="evidence" value="ECO:0007669"/>
    <property type="project" value="UniProtKB-KW"/>
</dbReference>
<comment type="subunit">
    <text evidence="10">At low DSF concentrations, interacts with RpfF.</text>
</comment>